<dbReference type="Proteomes" id="UP000674318">
    <property type="component" value="Chromosome 3"/>
</dbReference>
<dbReference type="EMBL" id="JAFJZO010000003">
    <property type="protein sequence ID" value="KAG5511882.1"/>
    <property type="molecule type" value="Genomic_DNA"/>
</dbReference>
<dbReference type="KEGG" id="phet:94293715"/>
<dbReference type="GeneID" id="94293715"/>
<sequence>MKALRMNNSDEWDGKPQQETFQVYEAVPPVDATRTATSSAADLVGTPRWPLLQDTGNNENGSDSLDGLMANYVRAVRDLRAFDERVAADGVSASTTVELNDATLDMAAKKHNATTPSKVAADDGSSFVREASHAGAAAPVDMAELLAALDRLPPITIKDKGQ</sequence>
<comment type="caution">
    <text evidence="1">The sequence shown here is derived from an EMBL/GenBank/DDBJ whole genome shotgun (WGS) entry which is preliminary data.</text>
</comment>
<reference evidence="1 2" key="1">
    <citation type="submission" date="2021-02" db="EMBL/GenBank/DDBJ databases">
        <title>Porcisia hertigi Genome sequencing and assembly.</title>
        <authorList>
            <person name="Almutairi H."/>
            <person name="Gatherer D."/>
        </authorList>
    </citation>
    <scope>NUCLEOTIDE SEQUENCE [LARGE SCALE GENOMIC DNA]</scope>
    <source>
        <strain evidence="1 2">C119</strain>
    </source>
</reference>
<evidence type="ECO:0000313" key="1">
    <source>
        <dbReference type="EMBL" id="KAG5511882.1"/>
    </source>
</evidence>
<dbReference type="AlphaFoldDB" id="A0A836LLP8"/>
<evidence type="ECO:0000313" key="2">
    <source>
        <dbReference type="Proteomes" id="UP000674318"/>
    </source>
</evidence>
<protein>
    <submittedName>
        <fullName evidence="1">Uncharacterized protein</fullName>
    </submittedName>
</protein>
<accession>A0A836LLP8</accession>
<gene>
    <name evidence="1" type="ORF">JKF63_07707</name>
</gene>
<proteinExistence type="predicted"/>
<keyword evidence="2" id="KW-1185">Reference proteome</keyword>
<dbReference type="RefSeq" id="XP_067759838.1">
    <property type="nucleotide sequence ID" value="XM_067903638.1"/>
</dbReference>
<name>A0A836LLP8_9TRYP</name>
<organism evidence="1 2">
    <name type="scientific">Porcisia hertigi</name>
    <dbReference type="NCBI Taxonomy" id="2761500"/>
    <lineage>
        <taxon>Eukaryota</taxon>
        <taxon>Discoba</taxon>
        <taxon>Euglenozoa</taxon>
        <taxon>Kinetoplastea</taxon>
        <taxon>Metakinetoplastina</taxon>
        <taxon>Trypanosomatida</taxon>
        <taxon>Trypanosomatidae</taxon>
        <taxon>Leishmaniinae</taxon>
        <taxon>Porcisia</taxon>
    </lineage>
</organism>
<dbReference type="OrthoDB" id="265203at2759"/>